<feature type="compositionally biased region" description="Polar residues" evidence="3">
    <location>
        <begin position="419"/>
        <end position="436"/>
    </location>
</feature>
<feature type="domain" description="A-kinase anchor protein 2 C-terminal" evidence="4">
    <location>
        <begin position="790"/>
        <end position="829"/>
    </location>
</feature>
<feature type="compositionally biased region" description="Polar residues" evidence="3">
    <location>
        <begin position="826"/>
        <end position="837"/>
    </location>
</feature>
<reference evidence="5" key="1">
    <citation type="submission" date="2023-08" db="EMBL/GenBank/DDBJ databases">
        <authorList>
            <person name="Alioto T."/>
            <person name="Alioto T."/>
            <person name="Gomez Garrido J."/>
        </authorList>
    </citation>
    <scope>NUCLEOTIDE SEQUENCE</scope>
</reference>
<dbReference type="PANTHER" id="PTHR18839">
    <property type="entry name" value="MITOTIC INTERACTOR AND SUBSTRATE OF PLK1 MISP FAMILY MEMBER"/>
    <property type="match status" value="1"/>
</dbReference>
<dbReference type="EMBL" id="OX597827">
    <property type="protein sequence ID" value="CAI9732626.1"/>
    <property type="molecule type" value="Genomic_DNA"/>
</dbReference>
<sequence length="844" mass="95751">MESSVTDRQDYSTAVGQTKNGIYKEEMTKCNDIPDGQVAVVEISGTPSQSTDQLEALASEHVAYSDDVEDISDENSLDVLDNFASDGEETEVTGSLPDILDNIIETSYLQKEDYCDSIDQDMDYSSTKHHLTSDLLTESRQDNEGVENNDAEALTRNRDPLERNDTSSVPAQRIHQEMSIEERQMLIDKMISLQRSTIQANRRHSWTGSLKIDNYDIGTNIKTRKSSIGYDLPPKVNLYSENILQEEETTDSVDRGSIADLGNIKQNWENRLVQSTKESKPLVKKSNKVVRHWSVKLNDTLGKPTASKKNIVPDSSYHDNQNMNSNVDPSDEGESAIEREIRLALEREESLKREQELRLLRLERERETSQENNYQNQRNDCLTEHFQPTYLEMTEADRAHEITKRENDLQLEPELPKTYNSFSHSAVTRNNNNSYESKMKVSGTEKNEEPRKAPVEYRETVVQTEIRLQKEKEKNFARRSSNSDDNKTDSNDNNNNNNSNNNSNNNNTDKTDSADFDCVYSSTLSSDKPVNEPPKEKLGSPLRIPPTSKIAQELQEIRQREAELKCMRQSLIEMKMADEEPTENVVNECTVEEKVTEVASVSCESDKVNGNVENSTEAAAAAATVNPFETPIEREIRLAQEREMQFRLDKGVPVEKKPSVVVSKDKKSQVSVKPKFSLKNNTDKGVTMKKIASSRLQEEIKKEVKREVSLRDSGRINTTSVDRMGEQIRYREVSPVTPKRNFTTVRKSSVASVDSVPEDTDCVDGPSTVATSVEPQKSTGPNFKIQKPKVSTTFSYREVKSNAGSLIEQELREMKEREDELKNQRKNSVPQLSTIITEHNDEEE</sequence>
<evidence type="ECO:0000256" key="3">
    <source>
        <dbReference type="SAM" id="MobiDB-lite"/>
    </source>
</evidence>
<keyword evidence="6" id="KW-1185">Reference proteome</keyword>
<evidence type="ECO:0000313" key="6">
    <source>
        <dbReference type="Proteomes" id="UP001162480"/>
    </source>
</evidence>
<feature type="compositionally biased region" description="Basic and acidic residues" evidence="3">
    <location>
        <begin position="153"/>
        <end position="165"/>
    </location>
</feature>
<evidence type="ECO:0000256" key="1">
    <source>
        <dbReference type="ARBA" id="ARBA00023054"/>
    </source>
</evidence>
<organism evidence="5 6">
    <name type="scientific">Octopus vulgaris</name>
    <name type="common">Common octopus</name>
    <dbReference type="NCBI Taxonomy" id="6645"/>
    <lineage>
        <taxon>Eukaryota</taxon>
        <taxon>Metazoa</taxon>
        <taxon>Spiralia</taxon>
        <taxon>Lophotrochozoa</taxon>
        <taxon>Mollusca</taxon>
        <taxon>Cephalopoda</taxon>
        <taxon>Coleoidea</taxon>
        <taxon>Octopodiformes</taxon>
        <taxon>Octopoda</taxon>
        <taxon>Incirrata</taxon>
        <taxon>Octopodidae</taxon>
        <taxon>Octopus</taxon>
    </lineage>
</organism>
<feature type="coiled-coil region" evidence="2">
    <location>
        <begin position="334"/>
        <end position="377"/>
    </location>
</feature>
<feature type="region of interest" description="Disordered" evidence="3">
    <location>
        <begin position="419"/>
        <end position="544"/>
    </location>
</feature>
<dbReference type="Proteomes" id="UP001162480">
    <property type="component" value="Chromosome 14"/>
</dbReference>
<feature type="region of interest" description="Disordered" evidence="3">
    <location>
        <begin position="304"/>
        <end position="334"/>
    </location>
</feature>
<name>A0AA36BFE6_OCTVU</name>
<feature type="compositionally biased region" description="Polar residues" evidence="3">
    <location>
        <begin position="318"/>
        <end position="328"/>
    </location>
</feature>
<keyword evidence="1 2" id="KW-0175">Coiled coil</keyword>
<gene>
    <name evidence="5" type="ORF">OCTVUL_1B029998</name>
</gene>
<dbReference type="InterPro" id="IPR042779">
    <property type="entry name" value="MISP/MISP3-like"/>
</dbReference>
<dbReference type="AlphaFoldDB" id="A0AA36BFE6"/>
<dbReference type="Pfam" id="PF15304">
    <property type="entry name" value="AKAP2_C"/>
    <property type="match status" value="1"/>
</dbReference>
<feature type="region of interest" description="Disordered" evidence="3">
    <location>
        <begin position="134"/>
        <end position="170"/>
    </location>
</feature>
<evidence type="ECO:0000256" key="2">
    <source>
        <dbReference type="SAM" id="Coils"/>
    </source>
</evidence>
<feature type="compositionally biased region" description="Basic and acidic residues" evidence="3">
    <location>
        <begin position="529"/>
        <end position="538"/>
    </location>
</feature>
<feature type="region of interest" description="Disordered" evidence="3">
    <location>
        <begin position="754"/>
        <end position="786"/>
    </location>
</feature>
<dbReference type="InterPro" id="IPR029304">
    <property type="entry name" value="AKAP2_C"/>
</dbReference>
<proteinExistence type="predicted"/>
<feature type="compositionally biased region" description="Low complexity" evidence="3">
    <location>
        <begin position="491"/>
        <end position="508"/>
    </location>
</feature>
<feature type="compositionally biased region" description="Basic and acidic residues" evidence="3">
    <location>
        <begin position="437"/>
        <end position="459"/>
    </location>
</feature>
<feature type="compositionally biased region" description="Basic and acidic residues" evidence="3">
    <location>
        <begin position="467"/>
        <end position="490"/>
    </location>
</feature>
<protein>
    <recommendedName>
        <fullName evidence="4">A-kinase anchor protein 2 C-terminal domain-containing protein</fullName>
    </recommendedName>
</protein>
<feature type="compositionally biased region" description="Polar residues" evidence="3">
    <location>
        <begin position="768"/>
        <end position="781"/>
    </location>
</feature>
<evidence type="ECO:0000259" key="4">
    <source>
        <dbReference type="Pfam" id="PF15304"/>
    </source>
</evidence>
<evidence type="ECO:0000313" key="5">
    <source>
        <dbReference type="EMBL" id="CAI9732626.1"/>
    </source>
</evidence>
<accession>A0AA36BFE6</accession>
<dbReference type="PANTHER" id="PTHR18839:SF0">
    <property type="entry name" value="MITOTIC INTERACTOR AND SUBSTRATE OF PLK1 ISOFORM X1-RELATED"/>
    <property type="match status" value="1"/>
</dbReference>
<feature type="region of interest" description="Disordered" evidence="3">
    <location>
        <begin position="815"/>
        <end position="844"/>
    </location>
</feature>